<organism evidence="2 3">
    <name type="scientific">Paramarasmius palmivorus</name>
    <dbReference type="NCBI Taxonomy" id="297713"/>
    <lineage>
        <taxon>Eukaryota</taxon>
        <taxon>Fungi</taxon>
        <taxon>Dikarya</taxon>
        <taxon>Basidiomycota</taxon>
        <taxon>Agaricomycotina</taxon>
        <taxon>Agaricomycetes</taxon>
        <taxon>Agaricomycetidae</taxon>
        <taxon>Agaricales</taxon>
        <taxon>Marasmiineae</taxon>
        <taxon>Marasmiaceae</taxon>
        <taxon>Paramarasmius</taxon>
    </lineage>
</organism>
<protein>
    <submittedName>
        <fullName evidence="2">Uncharacterized protein</fullName>
    </submittedName>
</protein>
<evidence type="ECO:0000313" key="3">
    <source>
        <dbReference type="Proteomes" id="UP001383192"/>
    </source>
</evidence>
<proteinExistence type="predicted"/>
<keyword evidence="3" id="KW-1185">Reference proteome</keyword>
<name>A0AAW0APY4_9AGAR</name>
<evidence type="ECO:0000256" key="1">
    <source>
        <dbReference type="SAM" id="MobiDB-lite"/>
    </source>
</evidence>
<feature type="compositionally biased region" description="Basic and acidic residues" evidence="1">
    <location>
        <begin position="22"/>
        <end position="39"/>
    </location>
</feature>
<gene>
    <name evidence="2" type="ORF">VNI00_019224</name>
</gene>
<dbReference type="EMBL" id="JAYKXP010000336">
    <property type="protein sequence ID" value="KAK7015109.1"/>
    <property type="molecule type" value="Genomic_DNA"/>
</dbReference>
<sequence length="688" mass="76350">MDLAIDEKHTSTAHGDQHHKKKEDNLIESKETGKNRDSDISTIATQGGDASESKGKEPIQGENGYDQSNSENEEAYVYSICLPPLPGPPVYRTNPSSAESDCDDLDPPGYDSESLHLRSPWEILRSLAAQALSVTADAQQDLPVPMPPILAKSDTTQSVTNDFRTDNYGNGNVVHNGSHISHEDNQGNMRQHIQISLPPPTPPVQIGPYFGFRIPADRGSCGQHYTRLMLNPGEGYPLWCPEPEERDPPLPETYKKTGIGIGDVGVIHQDKPFDFLFNITVPKDNPVNETVPTDFAPISMEGLQFRNGSRQMNHHIGGPTHCWDRDSFQENDYTRYTFSHAQNEAAILMLPEGSAIRELKTRKTFSEFAKRNGKAWIDYANTHRHTRDLYLITAWEKCSAWGTASHVRRQHEDSVALPFTVHPDATYEWGHHKGCESKAFPRPGHGNAEEKPVNQTVFVRGFRISVVYKKSIWGKKKHIVDVEYGPDDDRGQWGRVRSPGGSGFSPGGSGFSTGSSSSGATENQGNGGQSIHGGYSRDQDPTGGRAIFGKLTHPCDIINTLLHAIAEKTLNGEDWDGIAISHDNDWISATQKLDTPLSPHNVQEFLREVIKNIPYTIDREHNTIYTELSDESSTPKDKTPLDDVVDEVAKEVIARYCTWFSEENDQEVLILDAPAQLAHVPAIEVVNV</sequence>
<reference evidence="2 3" key="1">
    <citation type="submission" date="2024-01" db="EMBL/GenBank/DDBJ databases">
        <title>A draft genome for a cacao thread blight-causing isolate of Paramarasmius palmivorus.</title>
        <authorList>
            <person name="Baruah I.K."/>
            <person name="Bukari Y."/>
            <person name="Amoako-Attah I."/>
            <person name="Meinhardt L.W."/>
            <person name="Bailey B.A."/>
            <person name="Cohen S.P."/>
        </authorList>
    </citation>
    <scope>NUCLEOTIDE SEQUENCE [LARGE SCALE GENOMIC DNA]</scope>
    <source>
        <strain evidence="2 3">GH-12</strain>
    </source>
</reference>
<feature type="compositionally biased region" description="Gly residues" evidence="1">
    <location>
        <begin position="500"/>
        <end position="511"/>
    </location>
</feature>
<comment type="caution">
    <text evidence="2">The sequence shown here is derived from an EMBL/GenBank/DDBJ whole genome shotgun (WGS) entry which is preliminary data.</text>
</comment>
<feature type="region of interest" description="Disordered" evidence="1">
    <location>
        <begin position="1"/>
        <end position="68"/>
    </location>
</feature>
<dbReference type="AlphaFoldDB" id="A0AAW0APY4"/>
<feature type="region of interest" description="Disordered" evidence="1">
    <location>
        <begin position="484"/>
        <end position="541"/>
    </location>
</feature>
<feature type="compositionally biased region" description="Basic and acidic residues" evidence="1">
    <location>
        <begin position="1"/>
        <end position="10"/>
    </location>
</feature>
<dbReference type="Proteomes" id="UP001383192">
    <property type="component" value="Unassembled WGS sequence"/>
</dbReference>
<evidence type="ECO:0000313" key="2">
    <source>
        <dbReference type="EMBL" id="KAK7015109.1"/>
    </source>
</evidence>
<accession>A0AAW0APY4</accession>